<comment type="catalytic activity">
    <reaction evidence="8">
        <text>heme b + 3 reduced [NADPH--hemoprotein reductase] + 3 O2 = biliverdin IXalpha + CO + Fe(2+) + 3 oxidized [NADPH--hemoprotein reductase] + 3 H2O + H(+)</text>
        <dbReference type="Rhea" id="RHEA:21764"/>
        <dbReference type="Rhea" id="RHEA-COMP:11964"/>
        <dbReference type="Rhea" id="RHEA-COMP:11965"/>
        <dbReference type="ChEBI" id="CHEBI:15377"/>
        <dbReference type="ChEBI" id="CHEBI:15378"/>
        <dbReference type="ChEBI" id="CHEBI:15379"/>
        <dbReference type="ChEBI" id="CHEBI:17245"/>
        <dbReference type="ChEBI" id="CHEBI:29033"/>
        <dbReference type="ChEBI" id="CHEBI:57618"/>
        <dbReference type="ChEBI" id="CHEBI:57991"/>
        <dbReference type="ChEBI" id="CHEBI:58210"/>
        <dbReference type="ChEBI" id="CHEBI:60344"/>
        <dbReference type="EC" id="1.14.14.18"/>
    </reaction>
</comment>
<evidence type="ECO:0000256" key="3">
    <source>
        <dbReference type="ARBA" id="ARBA00022531"/>
    </source>
</evidence>
<dbReference type="Proteomes" id="UP000218287">
    <property type="component" value="Chromosome"/>
</dbReference>
<evidence type="ECO:0000256" key="10">
    <source>
        <dbReference type="PIRSR" id="PIRSR000343-2"/>
    </source>
</evidence>
<dbReference type="InterPro" id="IPR002051">
    <property type="entry name" value="Haem_Oase"/>
</dbReference>
<dbReference type="AlphaFoldDB" id="A0A1Z4GLG2"/>
<sequence>MSSNLAIKLRSGTQKAHTAAENVGFMKCFLKGVVDKDCFAKFLGNLYFVYTELETALASHQNNPVIGGMYFPELNRRAALETDMVFYYGNDWRKLITPSNNAKKYIARIQELSASAPALLIGHAYTRYMGDLSGGQMLQKIAQSTLKLSSYEGTSFYNFDQIPDKKAFKDKYRDALNAVPVDDATAESIVAEANYAFSLNMQMAEELEGSLIRAIGQVLFNNLTGSHNPGSTEAAATN</sequence>
<dbReference type="PRINTS" id="PR00088">
    <property type="entry name" value="HAEMOXYGNASE"/>
</dbReference>
<dbReference type="GO" id="GO:0046872">
    <property type="term" value="F:metal ion binding"/>
    <property type="evidence" value="ECO:0007669"/>
    <property type="project" value="UniProtKB-KW"/>
</dbReference>
<evidence type="ECO:0000256" key="8">
    <source>
        <dbReference type="ARBA" id="ARBA00048328"/>
    </source>
</evidence>
<dbReference type="PIRSF" id="PIRSF000343">
    <property type="entry name" value="Haem_Oase"/>
    <property type="match status" value="1"/>
</dbReference>
<dbReference type="GO" id="GO:0004392">
    <property type="term" value="F:heme oxygenase (decyclizing) activity"/>
    <property type="evidence" value="ECO:0007669"/>
    <property type="project" value="UniProtKB-EC"/>
</dbReference>
<dbReference type="EC" id="1.14.14.18" evidence="2"/>
<name>A0A1Z4GLG2_9CYAN</name>
<keyword evidence="7 10" id="KW-0408">Iron</keyword>
<dbReference type="SUPFAM" id="SSF48613">
    <property type="entry name" value="Heme oxygenase-like"/>
    <property type="match status" value="1"/>
</dbReference>
<organism evidence="11 12">
    <name type="scientific">Anabaenopsis circularis NIES-21</name>
    <dbReference type="NCBI Taxonomy" id="1085406"/>
    <lineage>
        <taxon>Bacteria</taxon>
        <taxon>Bacillati</taxon>
        <taxon>Cyanobacteriota</taxon>
        <taxon>Cyanophyceae</taxon>
        <taxon>Nostocales</taxon>
        <taxon>Nodulariaceae</taxon>
        <taxon>Anabaenopsis</taxon>
    </lineage>
</organism>
<feature type="binding site" description="axial binding residue" evidence="10">
    <location>
        <position position="17"/>
    </location>
    <ligand>
        <name>heme b</name>
        <dbReference type="ChEBI" id="CHEBI:60344"/>
    </ligand>
    <ligandPart>
        <name>Fe</name>
        <dbReference type="ChEBI" id="CHEBI:18248"/>
    </ligandPart>
</feature>
<evidence type="ECO:0000256" key="7">
    <source>
        <dbReference type="ARBA" id="ARBA00023004"/>
    </source>
</evidence>
<dbReference type="GO" id="GO:0042167">
    <property type="term" value="P:heme catabolic process"/>
    <property type="evidence" value="ECO:0007669"/>
    <property type="project" value="TreeGrafter"/>
</dbReference>
<dbReference type="CDD" id="cd19165">
    <property type="entry name" value="HemeO"/>
    <property type="match status" value="1"/>
</dbReference>
<evidence type="ECO:0000256" key="1">
    <source>
        <dbReference type="ARBA" id="ARBA00006134"/>
    </source>
</evidence>
<gene>
    <name evidence="11" type="ORF">NIES21_41900</name>
</gene>
<dbReference type="GO" id="GO:0015979">
    <property type="term" value="P:photosynthesis"/>
    <property type="evidence" value="ECO:0007669"/>
    <property type="project" value="UniProtKB-KW"/>
</dbReference>
<evidence type="ECO:0000313" key="11">
    <source>
        <dbReference type="EMBL" id="BAY18344.1"/>
    </source>
</evidence>
<dbReference type="GO" id="GO:0020037">
    <property type="term" value="F:heme binding"/>
    <property type="evidence" value="ECO:0007669"/>
    <property type="project" value="TreeGrafter"/>
</dbReference>
<dbReference type="InterPro" id="IPR016053">
    <property type="entry name" value="Haem_Oase-like"/>
</dbReference>
<dbReference type="GO" id="GO:0006979">
    <property type="term" value="P:response to oxidative stress"/>
    <property type="evidence" value="ECO:0007669"/>
    <property type="project" value="TreeGrafter"/>
</dbReference>
<evidence type="ECO:0000256" key="5">
    <source>
        <dbReference type="ARBA" id="ARBA00022723"/>
    </source>
</evidence>
<dbReference type="Pfam" id="PF01126">
    <property type="entry name" value="Heme_oxygenase"/>
    <property type="match status" value="1"/>
</dbReference>
<proteinExistence type="inferred from homology"/>
<keyword evidence="5 10" id="KW-0479">Metal-binding</keyword>
<dbReference type="EMBL" id="AP018174">
    <property type="protein sequence ID" value="BAY18344.1"/>
    <property type="molecule type" value="Genomic_DNA"/>
</dbReference>
<protein>
    <recommendedName>
        <fullName evidence="2">heme oxygenase (biliverdin-producing)</fullName>
        <ecNumber evidence="2">1.14.14.18</ecNumber>
    </recommendedName>
</protein>
<evidence type="ECO:0000256" key="2">
    <source>
        <dbReference type="ARBA" id="ARBA00012360"/>
    </source>
</evidence>
<dbReference type="PANTHER" id="PTHR10720:SF0">
    <property type="entry name" value="HEME OXYGENASE"/>
    <property type="match status" value="1"/>
</dbReference>
<feature type="binding site" evidence="9">
    <location>
        <position position="173"/>
    </location>
    <ligand>
        <name>heme b</name>
        <dbReference type="ChEBI" id="CHEBI:60344"/>
    </ligand>
</feature>
<dbReference type="Gene3D" id="1.20.910.10">
    <property type="entry name" value="Heme oxygenase-like"/>
    <property type="match status" value="1"/>
</dbReference>
<feature type="binding site" evidence="9">
    <location>
        <position position="10"/>
    </location>
    <ligand>
        <name>heme b</name>
        <dbReference type="ChEBI" id="CHEBI:60344"/>
    </ligand>
</feature>
<reference evidence="11 12" key="1">
    <citation type="submission" date="2017-06" db="EMBL/GenBank/DDBJ databases">
        <title>Genome sequencing of cyanobaciteial culture collection at National Institute for Environmental Studies (NIES).</title>
        <authorList>
            <person name="Hirose Y."/>
            <person name="Shimura Y."/>
            <person name="Fujisawa T."/>
            <person name="Nakamura Y."/>
            <person name="Kawachi M."/>
        </authorList>
    </citation>
    <scope>NUCLEOTIDE SEQUENCE [LARGE SCALE GENOMIC DNA]</scope>
    <source>
        <strain evidence="11 12">NIES-21</strain>
    </source>
</reference>
<feature type="binding site" evidence="9">
    <location>
        <position position="125"/>
    </location>
    <ligand>
        <name>heme b</name>
        <dbReference type="ChEBI" id="CHEBI:60344"/>
    </ligand>
</feature>
<dbReference type="FunFam" id="1.20.910.10:FF:000001">
    <property type="entry name" value="Heme oxygenase 1"/>
    <property type="match status" value="1"/>
</dbReference>
<dbReference type="PANTHER" id="PTHR10720">
    <property type="entry name" value="HEME OXYGENASE"/>
    <property type="match status" value="1"/>
</dbReference>
<keyword evidence="6" id="KW-0560">Oxidoreductase</keyword>
<evidence type="ECO:0000313" key="12">
    <source>
        <dbReference type="Proteomes" id="UP000218287"/>
    </source>
</evidence>
<evidence type="ECO:0000256" key="4">
    <source>
        <dbReference type="ARBA" id="ARBA00022617"/>
    </source>
</evidence>
<keyword evidence="12" id="KW-1185">Reference proteome</keyword>
<keyword evidence="3" id="KW-0602">Photosynthesis</keyword>
<comment type="similarity">
    <text evidence="1">Belongs to the heme oxygenase family.</text>
</comment>
<dbReference type="OrthoDB" id="5493802at2"/>
<keyword evidence="4 9" id="KW-0349">Heme</keyword>
<dbReference type="InterPro" id="IPR016084">
    <property type="entry name" value="Haem_Oase-like_multi-hlx"/>
</dbReference>
<evidence type="ECO:0000256" key="6">
    <source>
        <dbReference type="ARBA" id="ARBA00023002"/>
    </source>
</evidence>
<accession>A0A1Z4GLG2</accession>
<dbReference type="GO" id="GO:0006788">
    <property type="term" value="P:heme oxidation"/>
    <property type="evidence" value="ECO:0007669"/>
    <property type="project" value="InterPro"/>
</dbReference>
<evidence type="ECO:0000256" key="9">
    <source>
        <dbReference type="PIRSR" id="PIRSR000343-1"/>
    </source>
</evidence>